<name>G8LXZ7_ACECE</name>
<evidence type="ECO:0000256" key="1">
    <source>
        <dbReference type="ARBA" id="ARBA00011046"/>
    </source>
</evidence>
<evidence type="ECO:0000313" key="5">
    <source>
        <dbReference type="EMBL" id="AEV69929.1"/>
    </source>
</evidence>
<evidence type="ECO:0000256" key="2">
    <source>
        <dbReference type="ARBA" id="ARBA00023015"/>
    </source>
</evidence>
<dbReference type="AlphaFoldDB" id="G8LXZ7"/>
<dbReference type="Pfam" id="PF03965">
    <property type="entry name" value="Penicillinase_R"/>
    <property type="match status" value="1"/>
</dbReference>
<gene>
    <name evidence="5" type="ordered locus">Clocl_3432</name>
</gene>
<evidence type="ECO:0000313" key="6">
    <source>
        <dbReference type="Proteomes" id="UP000005435"/>
    </source>
</evidence>
<comment type="similarity">
    <text evidence="1">Belongs to the BlaI transcriptional regulatory family.</text>
</comment>
<dbReference type="KEGG" id="ccl:Clocl_3432"/>
<dbReference type="Proteomes" id="UP000005435">
    <property type="component" value="Chromosome"/>
</dbReference>
<dbReference type="SUPFAM" id="SSF46785">
    <property type="entry name" value="Winged helix' DNA-binding domain"/>
    <property type="match status" value="1"/>
</dbReference>
<dbReference type="eggNOG" id="COG3682">
    <property type="taxonomic scope" value="Bacteria"/>
</dbReference>
<dbReference type="InterPro" id="IPR036390">
    <property type="entry name" value="WH_DNA-bd_sf"/>
</dbReference>
<keyword evidence="3" id="KW-0238">DNA-binding</keyword>
<dbReference type="GO" id="GO:0003677">
    <property type="term" value="F:DNA binding"/>
    <property type="evidence" value="ECO:0007669"/>
    <property type="project" value="UniProtKB-KW"/>
</dbReference>
<dbReference type="InterPro" id="IPR036388">
    <property type="entry name" value="WH-like_DNA-bd_sf"/>
</dbReference>
<proteinExistence type="inferred from homology"/>
<dbReference type="InterPro" id="IPR005650">
    <property type="entry name" value="BlaI_family"/>
</dbReference>
<dbReference type="HOGENOM" id="CLU_119090_2_3_9"/>
<dbReference type="OrthoDB" id="9795583at2"/>
<evidence type="ECO:0000256" key="4">
    <source>
        <dbReference type="ARBA" id="ARBA00023163"/>
    </source>
</evidence>
<keyword evidence="6" id="KW-1185">Reference proteome</keyword>
<dbReference type="PIRSF" id="PIRSF019455">
    <property type="entry name" value="CopR_AtkY"/>
    <property type="match status" value="1"/>
</dbReference>
<dbReference type="GO" id="GO:0045892">
    <property type="term" value="P:negative regulation of DNA-templated transcription"/>
    <property type="evidence" value="ECO:0007669"/>
    <property type="project" value="InterPro"/>
</dbReference>
<evidence type="ECO:0000256" key="3">
    <source>
        <dbReference type="ARBA" id="ARBA00023125"/>
    </source>
</evidence>
<dbReference type="RefSeq" id="WP_014256459.1">
    <property type="nucleotide sequence ID" value="NC_016627.1"/>
</dbReference>
<accession>G8LXZ7</accession>
<keyword evidence="4" id="KW-0804">Transcription</keyword>
<dbReference type="EMBL" id="CP003065">
    <property type="protein sequence ID" value="AEV69929.1"/>
    <property type="molecule type" value="Genomic_DNA"/>
</dbReference>
<dbReference type="Gene3D" id="1.10.4040.10">
    <property type="entry name" value="Penicillinase repressor domain"/>
    <property type="match status" value="1"/>
</dbReference>
<reference evidence="6" key="1">
    <citation type="submission" date="2011-12" db="EMBL/GenBank/DDBJ databases">
        <title>Complete sequence of Clostridium clariflavum DSM 19732.</title>
        <authorList>
            <consortium name="US DOE Joint Genome Institute"/>
            <person name="Lucas S."/>
            <person name="Han J."/>
            <person name="Lapidus A."/>
            <person name="Cheng J.-F."/>
            <person name="Goodwin L."/>
            <person name="Pitluck S."/>
            <person name="Peters L."/>
            <person name="Teshima H."/>
            <person name="Detter J.C."/>
            <person name="Han C."/>
            <person name="Tapia R."/>
            <person name="Land M."/>
            <person name="Hauser L."/>
            <person name="Kyrpides N."/>
            <person name="Ivanova N."/>
            <person name="Pagani I."/>
            <person name="Kitzmiller T."/>
            <person name="Lynd L."/>
            <person name="Izquierdo J."/>
            <person name="Woyke T."/>
        </authorList>
    </citation>
    <scope>NUCLEOTIDE SEQUENCE [LARGE SCALE GENOMIC DNA]</scope>
    <source>
        <strain evidence="6">DSM 19732 / NBRC 101661 / EBR45</strain>
    </source>
</reference>
<protein>
    <submittedName>
        <fullName evidence="5">Putative transcriptional regulator</fullName>
    </submittedName>
</protein>
<reference evidence="5 6" key="2">
    <citation type="journal article" date="2012" name="Stand. Genomic Sci.">
        <title>Complete Genome Sequence of Clostridium clariflavum DSM 19732.</title>
        <authorList>
            <person name="Izquierdo J.A."/>
            <person name="Goodwin L."/>
            <person name="Davenport K.W."/>
            <person name="Teshima H."/>
            <person name="Bruce D."/>
            <person name="Detter C."/>
            <person name="Tapia R."/>
            <person name="Han S."/>
            <person name="Land M."/>
            <person name="Hauser L."/>
            <person name="Jeffries C.D."/>
            <person name="Han J."/>
            <person name="Pitluck S."/>
            <person name="Nolan M."/>
            <person name="Chen A."/>
            <person name="Huntemann M."/>
            <person name="Mavromatis K."/>
            <person name="Mikhailova N."/>
            <person name="Liolios K."/>
            <person name="Woyke T."/>
            <person name="Lynd L.R."/>
        </authorList>
    </citation>
    <scope>NUCLEOTIDE SEQUENCE [LARGE SCALE GENOMIC DNA]</scope>
    <source>
        <strain evidence="6">DSM 19732 / NBRC 101661 / EBR45</strain>
    </source>
</reference>
<organism evidence="5 6">
    <name type="scientific">Acetivibrio clariflavus (strain DSM 19732 / NBRC 101661 / EBR45)</name>
    <name type="common">Clostridium clariflavum</name>
    <dbReference type="NCBI Taxonomy" id="720554"/>
    <lineage>
        <taxon>Bacteria</taxon>
        <taxon>Bacillati</taxon>
        <taxon>Bacillota</taxon>
        <taxon>Clostridia</taxon>
        <taxon>Eubacteriales</taxon>
        <taxon>Oscillospiraceae</taxon>
        <taxon>Acetivibrio</taxon>
    </lineage>
</organism>
<dbReference type="STRING" id="720554.Clocl_3432"/>
<keyword evidence="2" id="KW-0805">Transcription regulation</keyword>
<dbReference type="Gene3D" id="1.10.10.10">
    <property type="entry name" value="Winged helix-like DNA-binding domain superfamily/Winged helix DNA-binding domain"/>
    <property type="match status" value="1"/>
</dbReference>
<sequence>MKSNFKRLPDSELQIMLIIWNSKEPVTRAYIEERLEDKKLAPTTILSFLSRLEQKGFVKVERIGKNNYYSPLIDEESYIKNEAKTVLDKLYKSSIKKFVAALYDGKELDNKELLELRDFLDQKIKQGDK</sequence>